<dbReference type="InterPro" id="IPR020355">
    <property type="entry name" value="Uncharacterised_YhcU"/>
</dbReference>
<evidence type="ECO:0000313" key="2">
    <source>
        <dbReference type="Proteomes" id="UP000642571"/>
    </source>
</evidence>
<dbReference type="RefSeq" id="WP_188650176.1">
    <property type="nucleotide sequence ID" value="NZ_BMIN01000001.1"/>
</dbReference>
<name>A0ABQ1PL99_9BACI</name>
<gene>
    <name evidence="1" type="ORF">GCM10011389_02730</name>
</gene>
<dbReference type="Pfam" id="PF17326">
    <property type="entry name" value="DUF5365"/>
    <property type="match status" value="1"/>
</dbReference>
<protein>
    <submittedName>
        <fullName evidence="1">Uncharacterized protein</fullName>
    </submittedName>
</protein>
<dbReference type="Proteomes" id="UP000642571">
    <property type="component" value="Unassembled WGS sequence"/>
</dbReference>
<comment type="caution">
    <text evidence="1">The sequence shown here is derived from an EMBL/GenBank/DDBJ whole genome shotgun (WGS) entry which is preliminary data.</text>
</comment>
<proteinExistence type="predicted"/>
<keyword evidence="2" id="KW-1185">Reference proteome</keyword>
<sequence length="130" mass="15185">MKIVTASTPEQQEYVKEKITYFFDSLFPFFFSGSYAEDLKNFGVLSIEGIEEYTLKEILEVTAALQTLQSLLECISDCTGDQKHSKQFDRNTKILEKHSIYFPLRYDDFLYTKNNEVLSLMGKPENQWIL</sequence>
<dbReference type="EMBL" id="BMIN01000001">
    <property type="protein sequence ID" value="GGC98982.1"/>
    <property type="molecule type" value="Genomic_DNA"/>
</dbReference>
<reference evidence="2" key="1">
    <citation type="journal article" date="2019" name="Int. J. Syst. Evol. Microbiol.">
        <title>The Global Catalogue of Microorganisms (GCM) 10K type strain sequencing project: providing services to taxonomists for standard genome sequencing and annotation.</title>
        <authorList>
            <consortium name="The Broad Institute Genomics Platform"/>
            <consortium name="The Broad Institute Genome Sequencing Center for Infectious Disease"/>
            <person name="Wu L."/>
            <person name="Ma J."/>
        </authorList>
    </citation>
    <scope>NUCLEOTIDE SEQUENCE [LARGE SCALE GENOMIC DNA]</scope>
    <source>
        <strain evidence="2">CGMCC 1.15353</strain>
    </source>
</reference>
<organism evidence="1 2">
    <name type="scientific">Pontibacillus salipaludis</name>
    <dbReference type="NCBI Taxonomy" id="1697394"/>
    <lineage>
        <taxon>Bacteria</taxon>
        <taxon>Bacillati</taxon>
        <taxon>Bacillota</taxon>
        <taxon>Bacilli</taxon>
        <taxon>Bacillales</taxon>
        <taxon>Bacillaceae</taxon>
        <taxon>Pontibacillus</taxon>
    </lineage>
</organism>
<evidence type="ECO:0000313" key="1">
    <source>
        <dbReference type="EMBL" id="GGC98982.1"/>
    </source>
</evidence>
<accession>A0ABQ1PL99</accession>